<feature type="compositionally biased region" description="Acidic residues" evidence="1">
    <location>
        <begin position="198"/>
        <end position="209"/>
    </location>
</feature>
<organism evidence="2 3">
    <name type="scientific">Botryotinia calthae</name>
    <dbReference type="NCBI Taxonomy" id="38488"/>
    <lineage>
        <taxon>Eukaryota</taxon>
        <taxon>Fungi</taxon>
        <taxon>Dikarya</taxon>
        <taxon>Ascomycota</taxon>
        <taxon>Pezizomycotina</taxon>
        <taxon>Leotiomycetes</taxon>
        <taxon>Helotiales</taxon>
        <taxon>Sclerotiniaceae</taxon>
        <taxon>Botryotinia</taxon>
    </lineage>
</organism>
<protein>
    <submittedName>
        <fullName evidence="2">Uncharacterized protein</fullName>
    </submittedName>
</protein>
<dbReference type="OrthoDB" id="3533507at2759"/>
<evidence type="ECO:0000256" key="1">
    <source>
        <dbReference type="SAM" id="MobiDB-lite"/>
    </source>
</evidence>
<dbReference type="EMBL" id="PHWZ01000253">
    <property type="protein sequence ID" value="TEY52878.1"/>
    <property type="molecule type" value="Genomic_DNA"/>
</dbReference>
<feature type="region of interest" description="Disordered" evidence="1">
    <location>
        <begin position="186"/>
        <end position="209"/>
    </location>
</feature>
<dbReference type="Proteomes" id="UP000297299">
    <property type="component" value="Unassembled WGS sequence"/>
</dbReference>
<accession>A0A4Y8CWD2</accession>
<feature type="compositionally biased region" description="Gly residues" evidence="1">
    <location>
        <begin position="187"/>
        <end position="196"/>
    </location>
</feature>
<sequence length="209" mass="23263">MSDSTVLTEADDIDSSLIEDLNPAYRFPVLRHNFYRITTMYQYHQFVSDTCAANQARYIVKRAPVDKHLYWLLEKRLGTWEKAPKSIEEKEACCKLPRAERFWRERARVSGDDSVAESGLQSTDADITISRCVEEFGFTQNDFVNADGSTLAVVTNQPVTDSVSAEQQATNEAEQARLFGESRVRTGLGGVSGGESGENFDADGDVTMG</sequence>
<evidence type="ECO:0000313" key="2">
    <source>
        <dbReference type="EMBL" id="TEY52878.1"/>
    </source>
</evidence>
<proteinExistence type="predicted"/>
<dbReference type="AlphaFoldDB" id="A0A4Y8CWD2"/>
<reference evidence="2 3" key="1">
    <citation type="submission" date="2017-11" db="EMBL/GenBank/DDBJ databases">
        <title>Comparative genomics of Botrytis spp.</title>
        <authorList>
            <person name="Valero-Jimenez C.A."/>
            <person name="Tapia P."/>
            <person name="Veloso J."/>
            <person name="Silva-Moreno E."/>
            <person name="Staats M."/>
            <person name="Valdes J.H."/>
            <person name="Van Kan J.A.L."/>
        </authorList>
    </citation>
    <scope>NUCLEOTIDE SEQUENCE [LARGE SCALE GENOMIC DNA]</scope>
    <source>
        <strain evidence="2 3">MUCL2830</strain>
    </source>
</reference>
<comment type="caution">
    <text evidence="2">The sequence shown here is derived from an EMBL/GenBank/DDBJ whole genome shotgun (WGS) entry which is preliminary data.</text>
</comment>
<name>A0A4Y8CWD2_9HELO</name>
<keyword evidence="3" id="KW-1185">Reference proteome</keyword>
<gene>
    <name evidence="2" type="ORF">BOTCAL_0254g00020</name>
</gene>
<evidence type="ECO:0000313" key="3">
    <source>
        <dbReference type="Proteomes" id="UP000297299"/>
    </source>
</evidence>